<dbReference type="Proteomes" id="UP000515811">
    <property type="component" value="Chromosome"/>
</dbReference>
<dbReference type="InterPro" id="IPR025534">
    <property type="entry name" value="DUF4420"/>
</dbReference>
<protein>
    <submittedName>
        <fullName evidence="1">PD-(D/E)XK motif protein</fullName>
    </submittedName>
</protein>
<evidence type="ECO:0000313" key="2">
    <source>
        <dbReference type="Proteomes" id="UP000515811"/>
    </source>
</evidence>
<dbReference type="RefSeq" id="WP_187595832.1">
    <property type="nucleotide sequence ID" value="NZ_CP060714.1"/>
</dbReference>
<evidence type="ECO:0000313" key="1">
    <source>
        <dbReference type="EMBL" id="QNN55559.1"/>
    </source>
</evidence>
<dbReference type="AlphaFoldDB" id="A0A7G9RIY4"/>
<dbReference type="Pfam" id="PF14390">
    <property type="entry name" value="DUF4420"/>
    <property type="match status" value="1"/>
</dbReference>
<accession>A0A7G9RIY4</accession>
<keyword evidence="2" id="KW-1185">Reference proteome</keyword>
<dbReference type="EMBL" id="CP060714">
    <property type="protein sequence ID" value="QNN55559.1"/>
    <property type="molecule type" value="Genomic_DNA"/>
</dbReference>
<proteinExistence type="predicted"/>
<sequence>MDTVDLSAMGSVVDFRWDLLASEVPAPERLIARLAQPDSSCEVYIAVDATGNRSILVRIPAGEQDALAERISRGVRVQTLELKVDTARPNEVFVEIACLDHEGHQILDVIAAEIIDALHKGATIRRIRLIQGILVKWRKFWSDAPQKLLSKEKQIGLFGELWFLKEWLIPQLGIEKGVSMWRGPLGSRNDFEAEGLSIEVKTSSRADESHQVNGLEQLLALEGTTLFLFSLLIREEAGGAESLPSLVAELRETLKTEYEAQAQFEGMLAAADFQESDIEQYQKLRFRIRGQGLYRVEEGFPRLIPSSIVGGLVAGIHDIKYGLRLDVAKNWLVADNPKACGSLLKN</sequence>
<reference evidence="1 2" key="1">
    <citation type="submission" date="2020-08" db="EMBL/GenBank/DDBJ databases">
        <title>Genome sequence of Diaphorobacter ruginosibacter DSM 27467T.</title>
        <authorList>
            <person name="Hyun D.-W."/>
            <person name="Bae J.-W."/>
        </authorList>
    </citation>
    <scope>NUCLEOTIDE SEQUENCE [LARGE SCALE GENOMIC DNA]</scope>
    <source>
        <strain evidence="1 2">DSM 27467</strain>
    </source>
</reference>
<gene>
    <name evidence="1" type="ORF">H9K76_12935</name>
</gene>
<name>A0A7G9RIY4_9BURK</name>
<organism evidence="1 2">
    <name type="scientific">Diaphorobacter ruginosibacter</name>
    <dbReference type="NCBI Taxonomy" id="1715720"/>
    <lineage>
        <taxon>Bacteria</taxon>
        <taxon>Pseudomonadati</taxon>
        <taxon>Pseudomonadota</taxon>
        <taxon>Betaproteobacteria</taxon>
        <taxon>Burkholderiales</taxon>
        <taxon>Comamonadaceae</taxon>
        <taxon>Diaphorobacter</taxon>
    </lineage>
</organism>
<dbReference type="KEGG" id="drg:H9K76_12935"/>